<dbReference type="Pfam" id="PF13873">
    <property type="entry name" value="Myb_DNA-bind_5"/>
    <property type="match status" value="1"/>
</dbReference>
<comment type="caution">
    <text evidence="7">The sequence shown here is derived from an EMBL/GenBank/DDBJ whole genome shotgun (WGS) entry which is preliminary data.</text>
</comment>
<evidence type="ECO:0000313" key="7">
    <source>
        <dbReference type="EMBL" id="KAK3931566.1"/>
    </source>
</evidence>
<dbReference type="EMBL" id="JAHWGI010001426">
    <property type="protein sequence ID" value="KAK3931566.1"/>
    <property type="molecule type" value="Genomic_DNA"/>
</dbReference>
<keyword evidence="3" id="KW-0805">Transcription regulation</keyword>
<feature type="domain" description="Myb/SANT-like DNA-binding" evidence="6">
    <location>
        <begin position="37"/>
        <end position="75"/>
    </location>
</feature>
<name>A0AAE1LT23_9NEOP</name>
<evidence type="ECO:0000259" key="6">
    <source>
        <dbReference type="Pfam" id="PF13873"/>
    </source>
</evidence>
<evidence type="ECO:0000256" key="1">
    <source>
        <dbReference type="ARBA" id="ARBA00011764"/>
    </source>
</evidence>
<comment type="function">
    <text evidence="5">Involved in transvection phenomena (= synapsis-dependent gene expression), where the synaptic pairing of chromosomes carrying genes with which zeste interacts influences the expression of these genes. Zeste binds to DNA and stimulates transcription from a nearby promoter.</text>
</comment>
<dbReference type="InterPro" id="IPR028002">
    <property type="entry name" value="Myb_DNA-bind_5"/>
</dbReference>
<evidence type="ECO:0000313" key="8">
    <source>
        <dbReference type="Proteomes" id="UP001219518"/>
    </source>
</evidence>
<evidence type="ECO:0000256" key="2">
    <source>
        <dbReference type="ARBA" id="ARBA00016807"/>
    </source>
</evidence>
<keyword evidence="4" id="KW-0804">Transcription</keyword>
<accession>A0AAE1LT23</accession>
<keyword evidence="8" id="KW-1185">Reference proteome</keyword>
<reference evidence="7" key="2">
    <citation type="journal article" date="2023" name="BMC Genomics">
        <title>Pest status, molecular evolution, and epigenetic factors derived from the genome assembly of Frankliniella fusca, a thysanopteran phytovirus vector.</title>
        <authorList>
            <person name="Catto M.A."/>
            <person name="Labadie P.E."/>
            <person name="Jacobson A.L."/>
            <person name="Kennedy G.G."/>
            <person name="Srinivasan R."/>
            <person name="Hunt B.G."/>
        </authorList>
    </citation>
    <scope>NUCLEOTIDE SEQUENCE</scope>
    <source>
        <strain evidence="7">PL_HMW_Pooled</strain>
    </source>
</reference>
<gene>
    <name evidence="7" type="ORF">KUF71_006584</name>
</gene>
<evidence type="ECO:0000256" key="5">
    <source>
        <dbReference type="ARBA" id="ARBA00025466"/>
    </source>
</evidence>
<protein>
    <recommendedName>
        <fullName evidence="2">Regulatory protein zeste</fullName>
    </recommendedName>
</protein>
<dbReference type="AlphaFoldDB" id="A0AAE1LT23"/>
<evidence type="ECO:0000256" key="3">
    <source>
        <dbReference type="ARBA" id="ARBA00023015"/>
    </source>
</evidence>
<proteinExistence type="predicted"/>
<dbReference type="Proteomes" id="UP001219518">
    <property type="component" value="Unassembled WGS sequence"/>
</dbReference>
<evidence type="ECO:0000256" key="4">
    <source>
        <dbReference type="ARBA" id="ARBA00023163"/>
    </source>
</evidence>
<organism evidence="7 8">
    <name type="scientific">Frankliniella fusca</name>
    <dbReference type="NCBI Taxonomy" id="407009"/>
    <lineage>
        <taxon>Eukaryota</taxon>
        <taxon>Metazoa</taxon>
        <taxon>Ecdysozoa</taxon>
        <taxon>Arthropoda</taxon>
        <taxon>Hexapoda</taxon>
        <taxon>Insecta</taxon>
        <taxon>Pterygota</taxon>
        <taxon>Neoptera</taxon>
        <taxon>Paraneoptera</taxon>
        <taxon>Thysanoptera</taxon>
        <taxon>Terebrantia</taxon>
        <taxon>Thripoidea</taxon>
        <taxon>Thripidae</taxon>
        <taxon>Frankliniella</taxon>
    </lineage>
</organism>
<reference evidence="7" key="1">
    <citation type="submission" date="2021-07" db="EMBL/GenBank/DDBJ databases">
        <authorList>
            <person name="Catto M.A."/>
            <person name="Jacobson A."/>
            <person name="Kennedy G."/>
            <person name="Labadie P."/>
            <person name="Hunt B.G."/>
            <person name="Srinivasan R."/>
        </authorList>
    </citation>
    <scope>NUCLEOTIDE SEQUENCE</scope>
    <source>
        <strain evidence="7">PL_HMW_Pooled</strain>
        <tissue evidence="7">Head</tissue>
    </source>
</reference>
<sequence>MTDPSERQWMALLDAVAMDREMQGEFLGPGAVGRVTAKWETLAAHVNSLGGAFKTGDKWREAFNNLKNRAKRQYADRSRYLRGTGGGPPAPSALGLCPVYQKALNFVQLHQVIGQQGVVAPLQTQPRCSVSFLTWRNQRSRDLVEAIQLLTATISSMVIAIDTKPLEDAVDKFVKAVETLSKLS</sequence>
<comment type="subunit">
    <text evidence="1">Self-associates forming complexes of several hundred monomers.</text>
</comment>